<evidence type="ECO:0000256" key="1">
    <source>
        <dbReference type="SAM" id="MobiDB-lite"/>
    </source>
</evidence>
<dbReference type="GO" id="GO:0005975">
    <property type="term" value="P:carbohydrate metabolic process"/>
    <property type="evidence" value="ECO:0007669"/>
    <property type="project" value="InterPro"/>
</dbReference>
<gene>
    <name evidence="2" type="ORF">E6C55_31690</name>
</gene>
<evidence type="ECO:0000313" key="3">
    <source>
        <dbReference type="Proteomes" id="UP000310636"/>
    </source>
</evidence>
<protein>
    <recommendedName>
        <fullName evidence="4">Glycosyltransferase</fullName>
    </recommendedName>
</protein>
<name>A0A4S4BF17_9BACL</name>
<dbReference type="OrthoDB" id="9795873at2"/>
<dbReference type="SUPFAM" id="SSF48208">
    <property type="entry name" value="Six-hairpin glycosidases"/>
    <property type="match status" value="1"/>
</dbReference>
<sequence length="414" mass="45847">MSSEKRSRQPWTPSFIHLRRLTDDTGLLEHALGRIPRRREGYTTDDNARALWAVTEWLSPERSPFVGEEDRRRLGELADIYLAFLLWTQKENGWFHNNVAYDRTLEEEDVSHDCQGRAVWSCADAWVRLGGARRDTAYVLLQQSLQTVGAIRSHRGQAFAMAACADLLAAHDAGTISLPGSWPEELTSHLYRLEGVLLRAFRHGSSDGWSWFEPAMTYSNGILPWAILRAFRRTGNPEALEVGLSSLASLRSAMGTDAGGYRPIGNEKWRTKEASCHWDQQPLEMFKLALAFEEAARAVGRAQDEEVSRLISVSASFSDEARGSSPAAHAPVLTKQPRPADELRRARDRCLDWFYGANDLQALMVDPEDGACFDGLQSNGPNVNCGAEATISFLMTQALCCPGTGSGSGADNCI</sequence>
<dbReference type="EMBL" id="SSOB01000069">
    <property type="protein sequence ID" value="THF72836.1"/>
    <property type="molecule type" value="Genomic_DNA"/>
</dbReference>
<reference evidence="2 3" key="1">
    <citation type="submission" date="2019-04" db="EMBL/GenBank/DDBJ databases">
        <title>Cohnella sp. nov. isolated from preserved vegetables.</title>
        <authorList>
            <person name="Lin S.-Y."/>
            <person name="Hung M.-H."/>
            <person name="Young C.-C."/>
        </authorList>
    </citation>
    <scope>NUCLEOTIDE SEQUENCE [LARGE SCALE GENOMIC DNA]</scope>
    <source>
        <strain evidence="2 3">CC-MHH1044</strain>
    </source>
</reference>
<feature type="region of interest" description="Disordered" evidence="1">
    <location>
        <begin position="320"/>
        <end position="341"/>
    </location>
</feature>
<evidence type="ECO:0008006" key="4">
    <source>
        <dbReference type="Google" id="ProtNLM"/>
    </source>
</evidence>
<dbReference type="InterPro" id="IPR008928">
    <property type="entry name" value="6-hairpin_glycosidase_sf"/>
</dbReference>
<accession>A0A4S4BF17</accession>
<dbReference type="RefSeq" id="WP_136373853.1">
    <property type="nucleotide sequence ID" value="NZ_SSOB01000069.1"/>
</dbReference>
<organism evidence="2 3">
    <name type="scientific">Cohnella fermenti</name>
    <dbReference type="NCBI Taxonomy" id="2565925"/>
    <lineage>
        <taxon>Bacteria</taxon>
        <taxon>Bacillati</taxon>
        <taxon>Bacillota</taxon>
        <taxon>Bacilli</taxon>
        <taxon>Bacillales</taxon>
        <taxon>Paenibacillaceae</taxon>
        <taxon>Cohnella</taxon>
    </lineage>
</organism>
<dbReference type="Proteomes" id="UP000310636">
    <property type="component" value="Unassembled WGS sequence"/>
</dbReference>
<dbReference type="AlphaFoldDB" id="A0A4S4BF17"/>
<proteinExistence type="predicted"/>
<keyword evidence="3" id="KW-1185">Reference proteome</keyword>
<evidence type="ECO:0000313" key="2">
    <source>
        <dbReference type="EMBL" id="THF72836.1"/>
    </source>
</evidence>
<comment type="caution">
    <text evidence="2">The sequence shown here is derived from an EMBL/GenBank/DDBJ whole genome shotgun (WGS) entry which is preliminary data.</text>
</comment>